<dbReference type="GO" id="GO:0003677">
    <property type="term" value="F:DNA binding"/>
    <property type="evidence" value="ECO:0007669"/>
    <property type="project" value="UniProtKB-KW"/>
</dbReference>
<dbReference type="InterPro" id="IPR036390">
    <property type="entry name" value="WH_DNA-bd_sf"/>
</dbReference>
<dbReference type="CDD" id="cd07377">
    <property type="entry name" value="WHTH_GntR"/>
    <property type="match status" value="1"/>
</dbReference>
<keyword evidence="1" id="KW-0805">Transcription regulation</keyword>
<sequence length="159" mass="17944">MVPKDGIMAQPQFQLDKDSPTPLWVQLRSQIVNMIRHGQLQPEQKMPTVRGLAQQLEVSPSVINQCYRYLRATGYLESQQGSGVRVRRRTDNMIDSDFPKAAKLLNDFIDAYTAMGMPLDGVADAVAYAVAARTLDPDNRDAIMDLYREEAEQTEKEGR</sequence>
<dbReference type="Proteomes" id="UP000309454">
    <property type="component" value="Unassembled WGS sequence"/>
</dbReference>
<dbReference type="InterPro" id="IPR000524">
    <property type="entry name" value="Tscrpt_reg_HTH_GntR"/>
</dbReference>
<comment type="caution">
    <text evidence="5">The sequence shown here is derived from an EMBL/GenBank/DDBJ whole genome shotgun (WGS) entry which is preliminary data.</text>
</comment>
<dbReference type="PANTHER" id="PTHR38445:SF9">
    <property type="entry name" value="HTH-TYPE TRANSCRIPTIONAL REPRESSOR YTRA"/>
    <property type="match status" value="1"/>
</dbReference>
<keyword evidence="2" id="KW-0238">DNA-binding</keyword>
<evidence type="ECO:0000313" key="6">
    <source>
        <dbReference type="Proteomes" id="UP000309454"/>
    </source>
</evidence>
<dbReference type="InterPro" id="IPR036388">
    <property type="entry name" value="WH-like_DNA-bd_sf"/>
</dbReference>
<evidence type="ECO:0000313" key="5">
    <source>
        <dbReference type="EMBL" id="TJW11250.1"/>
    </source>
</evidence>
<protein>
    <submittedName>
        <fullName evidence="5">GntR family transcriptional regulator</fullName>
    </submittedName>
</protein>
<reference evidence="5 6" key="1">
    <citation type="submission" date="2019-04" db="EMBL/GenBank/DDBJ databases">
        <title>Microbes associate with the intestines of laboratory mice.</title>
        <authorList>
            <person name="Navarre W."/>
            <person name="Wong E."/>
            <person name="Huang K.C."/>
            <person name="Tropini C."/>
            <person name="Ng K."/>
            <person name="Yu B."/>
        </authorList>
    </citation>
    <scope>NUCLEOTIDE SEQUENCE [LARGE SCALE GENOMIC DNA]</scope>
    <source>
        <strain evidence="5 6">NM48_B13</strain>
    </source>
</reference>
<dbReference type="GO" id="GO:0003700">
    <property type="term" value="F:DNA-binding transcription factor activity"/>
    <property type="evidence" value="ECO:0007669"/>
    <property type="project" value="InterPro"/>
</dbReference>
<dbReference type="Gene3D" id="1.10.10.10">
    <property type="entry name" value="Winged helix-like DNA-binding domain superfamily/Winged helix DNA-binding domain"/>
    <property type="match status" value="1"/>
</dbReference>
<name>A0A3N0ACJ6_9ACTN</name>
<proteinExistence type="predicted"/>
<dbReference type="PANTHER" id="PTHR38445">
    <property type="entry name" value="HTH-TYPE TRANSCRIPTIONAL REPRESSOR YTRA"/>
    <property type="match status" value="1"/>
</dbReference>
<dbReference type="SMART" id="SM00345">
    <property type="entry name" value="HTH_GNTR"/>
    <property type="match status" value="1"/>
</dbReference>
<gene>
    <name evidence="5" type="ORF">E5982_03285</name>
</gene>
<evidence type="ECO:0000256" key="2">
    <source>
        <dbReference type="ARBA" id="ARBA00023125"/>
    </source>
</evidence>
<evidence type="ECO:0000256" key="1">
    <source>
        <dbReference type="ARBA" id="ARBA00023015"/>
    </source>
</evidence>
<evidence type="ECO:0000259" key="4">
    <source>
        <dbReference type="PROSITE" id="PS50949"/>
    </source>
</evidence>
<feature type="domain" description="HTH gntR-type" evidence="4">
    <location>
        <begin position="21"/>
        <end position="89"/>
    </location>
</feature>
<organism evidence="5 6">
    <name type="scientific">Parvibacter caecicola</name>
    <dbReference type="NCBI Taxonomy" id="747645"/>
    <lineage>
        <taxon>Bacteria</taxon>
        <taxon>Bacillati</taxon>
        <taxon>Actinomycetota</taxon>
        <taxon>Coriobacteriia</taxon>
        <taxon>Coriobacteriales</taxon>
        <taxon>Coriobacteriaceae</taxon>
        <taxon>Parvibacter</taxon>
    </lineage>
</organism>
<dbReference type="EMBL" id="SSTM01000002">
    <property type="protein sequence ID" value="TJW11250.1"/>
    <property type="molecule type" value="Genomic_DNA"/>
</dbReference>
<dbReference type="SUPFAM" id="SSF46785">
    <property type="entry name" value="Winged helix' DNA-binding domain"/>
    <property type="match status" value="1"/>
</dbReference>
<keyword evidence="6" id="KW-1185">Reference proteome</keyword>
<dbReference type="OrthoDB" id="4307011at2"/>
<dbReference type="Pfam" id="PF00392">
    <property type="entry name" value="GntR"/>
    <property type="match status" value="1"/>
</dbReference>
<keyword evidence="3" id="KW-0804">Transcription</keyword>
<dbReference type="AlphaFoldDB" id="A0A3N0ACJ6"/>
<dbReference type="PROSITE" id="PS50949">
    <property type="entry name" value="HTH_GNTR"/>
    <property type="match status" value="1"/>
</dbReference>
<evidence type="ECO:0000256" key="3">
    <source>
        <dbReference type="ARBA" id="ARBA00023163"/>
    </source>
</evidence>
<accession>A0A3N0ACJ6</accession>